<protein>
    <recommendedName>
        <fullName evidence="1">DUF6894 domain-containing protein</fullName>
    </recommendedName>
</protein>
<dbReference type="Pfam" id="PF21834">
    <property type="entry name" value="DUF6894"/>
    <property type="match status" value="1"/>
</dbReference>
<gene>
    <name evidence="2" type="ORF">EAS61_39495</name>
</gene>
<name>A0A4Q0Q7K5_9BRAD</name>
<comment type="caution">
    <text evidence="2">The sequence shown here is derived from an EMBL/GenBank/DDBJ whole genome shotgun (WGS) entry which is preliminary data.</text>
</comment>
<dbReference type="AlphaFoldDB" id="A0A4Q0Q7K5"/>
<feature type="domain" description="DUF6894" evidence="1">
    <location>
        <begin position="3"/>
        <end position="74"/>
    </location>
</feature>
<proteinExistence type="predicted"/>
<dbReference type="EMBL" id="RKMK01000077">
    <property type="protein sequence ID" value="RXG84266.1"/>
    <property type="molecule type" value="Genomic_DNA"/>
</dbReference>
<sequence>MRRYFFDQREGDEMIPDEQGIDLVSIEAMLHEATLALAHLAKDEIRLCTIDAPARRLAINVRDEDGSVLRATFTFEIRRFQ</sequence>
<reference evidence="2 3" key="1">
    <citation type="submission" date="2018-11" db="EMBL/GenBank/DDBJ databases">
        <title>Bradyrhizobium sp. nov., isolated from effective nodules of peanut in China.</title>
        <authorList>
            <person name="Li Y."/>
        </authorList>
    </citation>
    <scope>NUCLEOTIDE SEQUENCE [LARGE SCALE GENOMIC DNA]</scope>
    <source>
        <strain evidence="2 3">CCBAU 51770</strain>
    </source>
</reference>
<dbReference type="Proteomes" id="UP000290174">
    <property type="component" value="Unassembled WGS sequence"/>
</dbReference>
<organism evidence="2 3">
    <name type="scientific">Bradyrhizobium zhanjiangense</name>
    <dbReference type="NCBI Taxonomy" id="1325107"/>
    <lineage>
        <taxon>Bacteria</taxon>
        <taxon>Pseudomonadati</taxon>
        <taxon>Pseudomonadota</taxon>
        <taxon>Alphaproteobacteria</taxon>
        <taxon>Hyphomicrobiales</taxon>
        <taxon>Nitrobacteraceae</taxon>
        <taxon>Bradyrhizobium</taxon>
    </lineage>
</organism>
<evidence type="ECO:0000313" key="2">
    <source>
        <dbReference type="EMBL" id="RXG84266.1"/>
    </source>
</evidence>
<evidence type="ECO:0000259" key="1">
    <source>
        <dbReference type="Pfam" id="PF21834"/>
    </source>
</evidence>
<evidence type="ECO:0000313" key="3">
    <source>
        <dbReference type="Proteomes" id="UP000290174"/>
    </source>
</evidence>
<accession>A0A4Q0Q7K5</accession>
<dbReference type="InterPro" id="IPR054189">
    <property type="entry name" value="DUF6894"/>
</dbReference>